<dbReference type="PANTHER" id="PTHR43433:SF5">
    <property type="entry name" value="AB HYDROLASE-1 DOMAIN-CONTAINING PROTEIN"/>
    <property type="match status" value="1"/>
</dbReference>
<dbReference type="EMBL" id="SSSM01000003">
    <property type="protein sequence ID" value="THG31880.1"/>
    <property type="molecule type" value="Genomic_DNA"/>
</dbReference>
<protein>
    <submittedName>
        <fullName evidence="3">Alpha/beta fold hydrolase</fullName>
    </submittedName>
</protein>
<keyword evidence="5" id="KW-1185">Reference proteome</keyword>
<feature type="domain" description="AB hydrolase-1" evidence="2">
    <location>
        <begin position="23"/>
        <end position="251"/>
    </location>
</feature>
<dbReference type="EMBL" id="SSSM01000004">
    <property type="protein sequence ID" value="THG30643.1"/>
    <property type="molecule type" value="Genomic_DNA"/>
</dbReference>
<evidence type="ECO:0000313" key="4">
    <source>
        <dbReference type="EMBL" id="THG31880.1"/>
    </source>
</evidence>
<keyword evidence="1" id="KW-0575">Peroxidase</keyword>
<proteinExistence type="predicted"/>
<name>A0A4S4FJP7_9MICO</name>
<dbReference type="GO" id="GO:0016787">
    <property type="term" value="F:hydrolase activity"/>
    <property type="evidence" value="ECO:0007669"/>
    <property type="project" value="UniProtKB-KW"/>
</dbReference>
<dbReference type="PRINTS" id="PR00412">
    <property type="entry name" value="EPOXHYDRLASE"/>
</dbReference>
<accession>A0A4S4FJP7</accession>
<reference evidence="3 5" key="1">
    <citation type="submission" date="2019-04" db="EMBL/GenBank/DDBJ databases">
        <authorList>
            <person name="Jiang L."/>
        </authorList>
    </citation>
    <scope>NUCLEOTIDE SEQUENCE [LARGE SCALE GENOMIC DNA]</scope>
    <source>
        <strain evidence="3 5">YIM 131853</strain>
    </source>
</reference>
<comment type="caution">
    <text evidence="3">The sequence shown here is derived from an EMBL/GenBank/DDBJ whole genome shotgun (WGS) entry which is preliminary data.</text>
</comment>
<dbReference type="InterPro" id="IPR050471">
    <property type="entry name" value="AB_hydrolase"/>
</dbReference>
<evidence type="ECO:0000313" key="3">
    <source>
        <dbReference type="EMBL" id="THG30643.1"/>
    </source>
</evidence>
<dbReference type="GO" id="GO:0004601">
    <property type="term" value="F:peroxidase activity"/>
    <property type="evidence" value="ECO:0007669"/>
    <property type="project" value="UniProtKB-KW"/>
</dbReference>
<dbReference type="PANTHER" id="PTHR43433">
    <property type="entry name" value="HYDROLASE, ALPHA/BETA FOLD FAMILY PROTEIN"/>
    <property type="match status" value="1"/>
</dbReference>
<keyword evidence="3" id="KW-0378">Hydrolase</keyword>
<dbReference type="InterPro" id="IPR029058">
    <property type="entry name" value="AB_hydrolase_fold"/>
</dbReference>
<sequence length="267" mass="29125">MPTAHVNGITLNYLLEGPEDAETIVLINGLADALESWDFQVPAFLEAGYRVLRFDNRGIGASDKPVGPYTSRMLADDAKALVDELGITGFHLMGVSMGGMIAEEYAINYGTDLVSATFACTYGTPDAFCLQMFGFWADLATVVDVPFVMRDVSLWAFTGPFFEERPEDAAEFAEGMAALDMTLEAYLSQLHVIQTHDAMDRLSAITVPTFVLAGEEDILIPVRLSRRLHEALPGSAWGTVPGGHACLWESPDPFNAAFLDFVRTSSR</sequence>
<dbReference type="OrthoDB" id="7958481at2"/>
<evidence type="ECO:0000256" key="1">
    <source>
        <dbReference type="ARBA" id="ARBA00022559"/>
    </source>
</evidence>
<evidence type="ECO:0000313" key="5">
    <source>
        <dbReference type="Proteomes" id="UP000309133"/>
    </source>
</evidence>
<dbReference type="PRINTS" id="PR00111">
    <property type="entry name" value="ABHYDROLASE"/>
</dbReference>
<dbReference type="InterPro" id="IPR000073">
    <property type="entry name" value="AB_hydrolase_1"/>
</dbReference>
<dbReference type="Pfam" id="PF00561">
    <property type="entry name" value="Abhydrolase_1"/>
    <property type="match status" value="1"/>
</dbReference>
<gene>
    <name evidence="4" type="ORF">E6C64_07500</name>
    <name evidence="3" type="ORF">E6C64_08355</name>
</gene>
<dbReference type="RefSeq" id="WP_136427000.1">
    <property type="nucleotide sequence ID" value="NZ_SSSM01000003.1"/>
</dbReference>
<evidence type="ECO:0000259" key="2">
    <source>
        <dbReference type="Pfam" id="PF00561"/>
    </source>
</evidence>
<dbReference type="Gene3D" id="3.40.50.1820">
    <property type="entry name" value="alpha/beta hydrolase"/>
    <property type="match status" value="1"/>
</dbReference>
<dbReference type="Proteomes" id="UP000309133">
    <property type="component" value="Unassembled WGS sequence"/>
</dbReference>
<keyword evidence="1" id="KW-0560">Oxidoreductase</keyword>
<organism evidence="3 5">
    <name type="scientific">Naasia lichenicola</name>
    <dbReference type="NCBI Taxonomy" id="2565933"/>
    <lineage>
        <taxon>Bacteria</taxon>
        <taxon>Bacillati</taxon>
        <taxon>Actinomycetota</taxon>
        <taxon>Actinomycetes</taxon>
        <taxon>Micrococcales</taxon>
        <taxon>Microbacteriaceae</taxon>
        <taxon>Naasia</taxon>
    </lineage>
</organism>
<dbReference type="InterPro" id="IPR000639">
    <property type="entry name" value="Epox_hydrolase-like"/>
</dbReference>
<dbReference type="SUPFAM" id="SSF53474">
    <property type="entry name" value="alpha/beta-Hydrolases"/>
    <property type="match status" value="1"/>
</dbReference>
<dbReference type="AlphaFoldDB" id="A0A4S4FJP7"/>